<keyword evidence="1" id="KW-0812">Transmembrane</keyword>
<gene>
    <name evidence="2" type="ORF">A9D12_07565</name>
</gene>
<keyword evidence="3" id="KW-1185">Reference proteome</keyword>
<keyword evidence="1" id="KW-1133">Transmembrane helix</keyword>
<dbReference type="STRING" id="1112.A9D12_07565"/>
<feature type="transmembrane region" description="Helical" evidence="1">
    <location>
        <begin position="165"/>
        <end position="186"/>
    </location>
</feature>
<dbReference type="AlphaFoldDB" id="A0A192D479"/>
<protein>
    <recommendedName>
        <fullName evidence="4">GDT1 family protein</fullName>
    </recommendedName>
</protein>
<name>A0A192D479_9SPHN</name>
<proteinExistence type="predicted"/>
<keyword evidence="1" id="KW-0472">Membrane</keyword>
<accession>A0A192D479</accession>
<evidence type="ECO:0000256" key="1">
    <source>
        <dbReference type="SAM" id="Phobius"/>
    </source>
</evidence>
<evidence type="ECO:0000313" key="3">
    <source>
        <dbReference type="Proteomes" id="UP000078263"/>
    </source>
</evidence>
<dbReference type="OrthoDB" id="7502135at2"/>
<dbReference type="Proteomes" id="UP000078263">
    <property type="component" value="Chromosome"/>
</dbReference>
<evidence type="ECO:0008006" key="4">
    <source>
        <dbReference type="Google" id="ProtNLM"/>
    </source>
</evidence>
<dbReference type="EMBL" id="CP016033">
    <property type="protein sequence ID" value="ANK12826.1"/>
    <property type="molecule type" value="Genomic_DNA"/>
</dbReference>
<dbReference type="RefSeq" id="WP_068350736.1">
    <property type="nucleotide sequence ID" value="NZ_CP016033.1"/>
</dbReference>
<feature type="transmembrane region" description="Helical" evidence="1">
    <location>
        <begin position="117"/>
        <end position="144"/>
    </location>
</feature>
<sequence length="187" mass="18803">MDGFLLALMLVFALAMGGRDQMLVAQWSSVLGASAQLLAIAVLCAALSAGAMAWIGAEFAALLPRRAGQMLVAFALAVAAVELALPVRAKPLHEPTRSIGALGAVLLARQLSDGARFAVFALAAWSLWPAMAGLGGALGGAAALGMGWGAGAARLARLPLRTVRIGLAVCLGTAALFVGLGARFAIG</sequence>
<feature type="transmembrane region" description="Helical" evidence="1">
    <location>
        <begin position="67"/>
        <end position="87"/>
    </location>
</feature>
<organism evidence="2 3">
    <name type="scientific">Erythrobacter neustonensis</name>
    <dbReference type="NCBI Taxonomy" id="1112"/>
    <lineage>
        <taxon>Bacteria</taxon>
        <taxon>Pseudomonadati</taxon>
        <taxon>Pseudomonadota</taxon>
        <taxon>Alphaproteobacteria</taxon>
        <taxon>Sphingomonadales</taxon>
        <taxon>Erythrobacteraceae</taxon>
        <taxon>Erythrobacter/Porphyrobacter group</taxon>
        <taxon>Erythrobacter</taxon>
    </lineage>
</organism>
<evidence type="ECO:0000313" key="2">
    <source>
        <dbReference type="EMBL" id="ANK12826.1"/>
    </source>
</evidence>
<dbReference type="KEGG" id="pns:A9D12_07565"/>
<feature type="transmembrane region" description="Helical" evidence="1">
    <location>
        <begin position="33"/>
        <end position="55"/>
    </location>
</feature>
<reference evidence="2 3" key="1">
    <citation type="submission" date="2016-05" db="EMBL/GenBank/DDBJ databases">
        <title>Compelete Genome Sequence of Bacteriochlorophyll-Synthesizing Bacterium Porphyrobacter neustonensis DSM 9434.</title>
        <authorList>
            <person name="Shi X.-L."/>
            <person name="Wu Y.-H."/>
            <person name="Cheng H."/>
            <person name="Xu L."/>
            <person name="Zhang X.-Q."/>
            <person name="Wang C.-S."/>
            <person name="Xu X.-W."/>
        </authorList>
    </citation>
    <scope>NUCLEOTIDE SEQUENCE [LARGE SCALE GENOMIC DNA]</scope>
    <source>
        <strain evidence="2 3">DSM 9434</strain>
    </source>
</reference>